<evidence type="ECO:0000256" key="1">
    <source>
        <dbReference type="SAM" id="MobiDB-lite"/>
    </source>
</evidence>
<feature type="region of interest" description="Disordered" evidence="1">
    <location>
        <begin position="159"/>
        <end position="191"/>
    </location>
</feature>
<dbReference type="AlphaFoldDB" id="A0AAD5YP19"/>
<organism evidence="2 3">
    <name type="scientific">Meripilus lineatus</name>
    <dbReference type="NCBI Taxonomy" id="2056292"/>
    <lineage>
        <taxon>Eukaryota</taxon>
        <taxon>Fungi</taxon>
        <taxon>Dikarya</taxon>
        <taxon>Basidiomycota</taxon>
        <taxon>Agaricomycotina</taxon>
        <taxon>Agaricomycetes</taxon>
        <taxon>Polyporales</taxon>
        <taxon>Meripilaceae</taxon>
        <taxon>Meripilus</taxon>
    </lineage>
</organism>
<accession>A0AAD5YP19</accession>
<comment type="caution">
    <text evidence="2">The sequence shown here is derived from an EMBL/GenBank/DDBJ whole genome shotgun (WGS) entry which is preliminary data.</text>
</comment>
<feature type="compositionally biased region" description="Polar residues" evidence="1">
    <location>
        <begin position="168"/>
        <end position="181"/>
    </location>
</feature>
<proteinExistence type="predicted"/>
<protein>
    <submittedName>
        <fullName evidence="2">Uncharacterized protein</fullName>
    </submittedName>
</protein>
<name>A0AAD5YP19_9APHY</name>
<gene>
    <name evidence="2" type="ORF">NLI96_g260</name>
</gene>
<evidence type="ECO:0000313" key="2">
    <source>
        <dbReference type="EMBL" id="KAJ3492024.1"/>
    </source>
</evidence>
<dbReference type="Proteomes" id="UP001212997">
    <property type="component" value="Unassembled WGS sequence"/>
</dbReference>
<sequence length="524" mass="58050">MVSRNPWMNVGFDQSDTRHRLGSAQAHIGINFEMENTRLVDHGPTVRRELATSLELLRIPLSDLKTSTQPLSNTGTYDKEKVIWDDHRGRYCDVCLESIHVGTGGDGNWKMHISSKEHRQYLLNKKTPKLTTFFQPTSRIDSVSAVSYDHRLNPYFKPDSESLPVVHDSSTISSGSQSHPRPQSPLPPVTTDDLRHLVETLQMEIPIGAISDPLGKVLCTDVMAEISKGGRDPYEIIDIALNMHVGFSRPNKNLTTIVTKGPFGLLRFCDWLDAMISQYSIEPDLLNPWLNKLCNVVRLCQRKHIGSSKSMPLATFSEQSKADYIRVCCPGITLATLPGQSPFTAYPVLRHTVQNLPWEVVLSRKGLRVVADNCIRVVTPSQSAQEAAAPDPCPLCAALATRHDLASVQQAILQGCPESTPLAYLPTYQLLETLRRKTDECKALKLSALNTARALSRRHISGGVNVVAHPSEDASQIPSSSLPGVDSSSKELCHHCKIPGTDVVFQCRSCSEWVRGLPITHNEY</sequence>
<dbReference type="Gene3D" id="3.30.160.60">
    <property type="entry name" value="Classic Zinc Finger"/>
    <property type="match status" value="1"/>
</dbReference>
<dbReference type="EMBL" id="JANAWD010000004">
    <property type="protein sequence ID" value="KAJ3492024.1"/>
    <property type="molecule type" value="Genomic_DNA"/>
</dbReference>
<reference evidence="2" key="1">
    <citation type="submission" date="2022-07" db="EMBL/GenBank/DDBJ databases">
        <title>Genome Sequence of Physisporinus lineatus.</title>
        <authorList>
            <person name="Buettner E."/>
        </authorList>
    </citation>
    <scope>NUCLEOTIDE SEQUENCE</scope>
    <source>
        <strain evidence="2">VT162</strain>
    </source>
</reference>
<keyword evidence="3" id="KW-1185">Reference proteome</keyword>
<evidence type="ECO:0000313" key="3">
    <source>
        <dbReference type="Proteomes" id="UP001212997"/>
    </source>
</evidence>